<accession>A0A3B0S9H4</accession>
<reference evidence="2" key="1">
    <citation type="submission" date="2018-06" db="EMBL/GenBank/DDBJ databases">
        <authorList>
            <person name="Zhirakovskaya E."/>
        </authorList>
    </citation>
    <scope>NUCLEOTIDE SEQUENCE</scope>
</reference>
<dbReference type="SMART" id="SM00347">
    <property type="entry name" value="HTH_MARR"/>
    <property type="match status" value="1"/>
</dbReference>
<evidence type="ECO:0000313" key="2">
    <source>
        <dbReference type="EMBL" id="VAW00940.1"/>
    </source>
</evidence>
<dbReference type="AlphaFoldDB" id="A0A3B0S9H4"/>
<evidence type="ECO:0000259" key="1">
    <source>
        <dbReference type="SMART" id="SM00347"/>
    </source>
</evidence>
<dbReference type="Pfam" id="PF12802">
    <property type="entry name" value="MarR_2"/>
    <property type="match status" value="1"/>
</dbReference>
<dbReference type="SUPFAM" id="SSF46785">
    <property type="entry name" value="Winged helix' DNA-binding domain"/>
    <property type="match status" value="1"/>
</dbReference>
<dbReference type="Gene3D" id="1.10.10.10">
    <property type="entry name" value="Winged helix-like DNA-binding domain superfamily/Winged helix DNA-binding domain"/>
    <property type="match status" value="1"/>
</dbReference>
<dbReference type="InterPro" id="IPR036388">
    <property type="entry name" value="WH-like_DNA-bd_sf"/>
</dbReference>
<name>A0A3B0S9H4_9ZZZZ</name>
<gene>
    <name evidence="2" type="ORF">MNBD_ALPHA08-1202</name>
</gene>
<dbReference type="InterPro" id="IPR036390">
    <property type="entry name" value="WH_DNA-bd_sf"/>
</dbReference>
<dbReference type="GO" id="GO:0003700">
    <property type="term" value="F:DNA-binding transcription factor activity"/>
    <property type="evidence" value="ECO:0007669"/>
    <property type="project" value="InterPro"/>
</dbReference>
<dbReference type="PRINTS" id="PR00598">
    <property type="entry name" value="HTHMARR"/>
</dbReference>
<protein>
    <recommendedName>
        <fullName evidence="1">HTH marR-type domain-containing protein</fullName>
    </recommendedName>
</protein>
<proteinExistence type="predicted"/>
<feature type="domain" description="HTH marR-type" evidence="1">
    <location>
        <begin position="36"/>
        <end position="143"/>
    </location>
</feature>
<organism evidence="2">
    <name type="scientific">hydrothermal vent metagenome</name>
    <dbReference type="NCBI Taxonomy" id="652676"/>
    <lineage>
        <taxon>unclassified sequences</taxon>
        <taxon>metagenomes</taxon>
        <taxon>ecological metagenomes</taxon>
    </lineage>
</organism>
<dbReference type="InterPro" id="IPR000835">
    <property type="entry name" value="HTH_MarR-typ"/>
</dbReference>
<dbReference type="PANTHER" id="PTHR33164">
    <property type="entry name" value="TRANSCRIPTIONAL REGULATOR, MARR FAMILY"/>
    <property type="match status" value="1"/>
</dbReference>
<dbReference type="EMBL" id="UOEC01000181">
    <property type="protein sequence ID" value="VAW00940.1"/>
    <property type="molecule type" value="Genomic_DNA"/>
</dbReference>
<sequence>MQLHVYLSMTKPSDTTIDIWISLSRSYQRILCATEKSLKDTGLPPLAWYDVLLELDRVGKAGLRPFELQEKLLLPQYSLSRLLDKIRQAGYLDRLACDEDGRGHRVVITRQGKIKRKAMWQVYGPALEQVIAERLNKKDSKELSKLLRYMK</sequence>
<dbReference type="GO" id="GO:0006950">
    <property type="term" value="P:response to stress"/>
    <property type="evidence" value="ECO:0007669"/>
    <property type="project" value="TreeGrafter"/>
</dbReference>
<dbReference type="PANTHER" id="PTHR33164:SF104">
    <property type="entry name" value="TRANSCRIPTIONAL REGULATORY PROTEIN"/>
    <property type="match status" value="1"/>
</dbReference>
<dbReference type="InterPro" id="IPR039422">
    <property type="entry name" value="MarR/SlyA-like"/>
</dbReference>